<feature type="region of interest" description="Disordered" evidence="1">
    <location>
        <begin position="16"/>
        <end position="53"/>
    </location>
</feature>
<dbReference type="SUPFAM" id="SSF81383">
    <property type="entry name" value="F-box domain"/>
    <property type="match status" value="1"/>
</dbReference>
<dbReference type="Pfam" id="PF25422">
    <property type="entry name" value="DUF7892"/>
    <property type="match status" value="1"/>
</dbReference>
<keyword evidence="4" id="KW-1185">Reference proteome</keyword>
<evidence type="ECO:0000259" key="2">
    <source>
        <dbReference type="Pfam" id="PF25422"/>
    </source>
</evidence>
<gene>
    <name evidence="3" type="ORF">L249_7329</name>
</gene>
<feature type="region of interest" description="Disordered" evidence="1">
    <location>
        <begin position="393"/>
        <end position="432"/>
    </location>
</feature>
<evidence type="ECO:0000313" key="4">
    <source>
        <dbReference type="Proteomes" id="UP000253664"/>
    </source>
</evidence>
<evidence type="ECO:0000256" key="1">
    <source>
        <dbReference type="SAM" id="MobiDB-lite"/>
    </source>
</evidence>
<dbReference type="OrthoDB" id="2322499at2759"/>
<dbReference type="InterPro" id="IPR057214">
    <property type="entry name" value="DUF7892"/>
</dbReference>
<reference evidence="3 4" key="1">
    <citation type="journal article" date="2015" name="BMC Genomics">
        <title>Insights from the genome of Ophiocordyceps polyrhachis-furcata to pathogenicity and host specificity in insect fungi.</title>
        <authorList>
            <person name="Wichadakul D."/>
            <person name="Kobmoo N."/>
            <person name="Ingsriswang S."/>
            <person name="Tangphatsornruang S."/>
            <person name="Chantasingh D."/>
            <person name="Luangsa-ard J.J."/>
            <person name="Eurwilaichitr L."/>
        </authorList>
    </citation>
    <scope>NUCLEOTIDE SEQUENCE [LARGE SCALE GENOMIC DNA]</scope>
    <source>
        <strain evidence="3 4">BCC 54312</strain>
    </source>
</reference>
<feature type="compositionally biased region" description="Polar residues" evidence="1">
    <location>
        <begin position="653"/>
        <end position="674"/>
    </location>
</feature>
<sequence length="1027" mass="112173">MAALMAEEALTPNSRIIAKRKLSELPTSNHGQGGPKRTRLQDGNSVPLKPSSSNRAFDLPAENWHRIFSLVPPRTLGSLLRVNKLFHGFLDPPRGVGHVRPSPHHACASVLPPMKPNAIWQASRELFWPQMPSPLRGKTELDMWRLCCSKSCQFCGTLGLADEGEQPGEWRLGPGAEGVAPLFPFAFVSCAKCLPDVIIKARHLVMLSASQESDLLLSTSTPWFLMAGLSAAFLSSELHVIPHQVLSSGKDPLHAQVSKVFSSEQVKAITAEFEAVKALGLVLTNGWARGLEARGKIAFADHCRFEKWLVCGGVHQIRTCLEGTQSSSQRVAGAFSVNGVTQGRASLNVSPHAADVVTNSEPLANAGRTWKHASAAELRLPATDVTGRLQLEPSGATQASIVPSRHPKNKSWKEAAEDPKMAGEAKPETGGQSVLITPQASNESVTNDQVGYGALPAPEVNSEGLGNTGKSLQQILSGLVDEIVREWRQGGQEVTKATAPQFAVDVLLEVRKRFYSRQRRDAMAQSPGLETTTKKQERVRSTPRLSLGDMKWIFETKISKLICAPVKELFWCSECTSQVKPFQFQSVVQHYAAKHTAALSAGRTVVHWQAEWPEKLIFDLNPSERLHKQQGLAPAKAPGQTPAVRERAKDGAVTTTRLSSGNRWSNPTVPQHGSSGPHAQAPRGSNVELALPNVLPAGLLSPGEYNRRLVLMAKTWNEMSKDMAQVKGFPDAATAYILLDHLVTTFQYLFRGPAFFTMFLDCLSHQPDMHFARKIKCLRCRACELTRGSEKDRKLLTLPQLAAHFHAKHVANFDWRVDMISPPEGQASTELRSSLAQHPTVLQLTSRALPRFVPADDAAAAQRANGNNDAALQRPWLAPAHLVYGSRASLRVSDPAAPGAMMVYDDPAESYYRIKHEPSQGVPGDALVRDRSVAGRGVDDDRLASLDGYRAASRSGGTYRLDDVRDGLGDQLVQRPMQHDGARPSAGFVEPHGQASRARSSAAFGRDYEDYDPRYPAPDNRRATLPN</sequence>
<dbReference type="CDD" id="cd09917">
    <property type="entry name" value="F-box_SF"/>
    <property type="match status" value="1"/>
</dbReference>
<protein>
    <recommendedName>
        <fullName evidence="2">DUF7892 domain-containing protein</fullName>
    </recommendedName>
</protein>
<feature type="region of interest" description="Disordered" evidence="1">
    <location>
        <begin position="627"/>
        <end position="684"/>
    </location>
</feature>
<feature type="region of interest" description="Disordered" evidence="1">
    <location>
        <begin position="978"/>
        <end position="1027"/>
    </location>
</feature>
<dbReference type="InterPro" id="IPR036047">
    <property type="entry name" value="F-box-like_dom_sf"/>
</dbReference>
<dbReference type="AlphaFoldDB" id="A0A367LA69"/>
<feature type="domain" description="DUF7892" evidence="2">
    <location>
        <begin position="703"/>
        <end position="848"/>
    </location>
</feature>
<comment type="caution">
    <text evidence="3">The sequence shown here is derived from an EMBL/GenBank/DDBJ whole genome shotgun (WGS) entry which is preliminary data.</text>
</comment>
<accession>A0A367LA69</accession>
<evidence type="ECO:0000313" key="3">
    <source>
        <dbReference type="EMBL" id="RCI11319.1"/>
    </source>
</evidence>
<name>A0A367LA69_9HYPO</name>
<feature type="region of interest" description="Disordered" evidence="1">
    <location>
        <begin position="521"/>
        <end position="541"/>
    </location>
</feature>
<dbReference type="STRING" id="1330021.A0A367LA69"/>
<proteinExistence type="predicted"/>
<organism evidence="3 4">
    <name type="scientific">Ophiocordyceps polyrhachis-furcata BCC 54312</name>
    <dbReference type="NCBI Taxonomy" id="1330021"/>
    <lineage>
        <taxon>Eukaryota</taxon>
        <taxon>Fungi</taxon>
        <taxon>Dikarya</taxon>
        <taxon>Ascomycota</taxon>
        <taxon>Pezizomycotina</taxon>
        <taxon>Sordariomycetes</taxon>
        <taxon>Hypocreomycetidae</taxon>
        <taxon>Hypocreales</taxon>
        <taxon>Ophiocordycipitaceae</taxon>
        <taxon>Ophiocordyceps</taxon>
    </lineage>
</organism>
<dbReference type="EMBL" id="LKCN02000010">
    <property type="protein sequence ID" value="RCI11319.1"/>
    <property type="molecule type" value="Genomic_DNA"/>
</dbReference>
<feature type="compositionally biased region" description="Basic and acidic residues" evidence="1">
    <location>
        <begin position="411"/>
        <end position="427"/>
    </location>
</feature>
<dbReference type="Proteomes" id="UP000253664">
    <property type="component" value="Unassembled WGS sequence"/>
</dbReference>